<protein>
    <recommendedName>
        <fullName evidence="1">DUF427 domain-containing protein</fullName>
    </recommendedName>
</protein>
<dbReference type="InterPro" id="IPR007361">
    <property type="entry name" value="DUF427"/>
</dbReference>
<keyword evidence="3" id="KW-1185">Reference proteome</keyword>
<evidence type="ECO:0000259" key="1">
    <source>
        <dbReference type="Pfam" id="PF04248"/>
    </source>
</evidence>
<feature type="domain" description="DUF427" evidence="1">
    <location>
        <begin position="5"/>
        <end position="91"/>
    </location>
</feature>
<dbReference type="Proteomes" id="UP001590950">
    <property type="component" value="Unassembled WGS sequence"/>
</dbReference>
<evidence type="ECO:0000313" key="2">
    <source>
        <dbReference type="EMBL" id="KAL2038760.1"/>
    </source>
</evidence>
<accession>A0ABR4A115</accession>
<comment type="caution">
    <text evidence="2">The sequence shown here is derived from an EMBL/GenBank/DDBJ whole genome shotgun (WGS) entry which is preliminary data.</text>
</comment>
<dbReference type="EMBL" id="JBEFKJ010000030">
    <property type="protein sequence ID" value="KAL2038760.1"/>
    <property type="molecule type" value="Genomic_DNA"/>
</dbReference>
<dbReference type="Pfam" id="PF04248">
    <property type="entry name" value="NTP_transf_9"/>
    <property type="match status" value="1"/>
</dbReference>
<gene>
    <name evidence="2" type="ORF">N7G274_008518</name>
</gene>
<reference evidence="2 3" key="1">
    <citation type="submission" date="2024-09" db="EMBL/GenBank/DDBJ databases">
        <title>Rethinking Asexuality: The Enigmatic Case of Functional Sexual Genes in Lepraria (Stereocaulaceae).</title>
        <authorList>
            <person name="Doellman M."/>
            <person name="Sun Y."/>
            <person name="Barcenas-Pena A."/>
            <person name="Lumbsch H.T."/>
            <person name="Grewe F."/>
        </authorList>
    </citation>
    <scope>NUCLEOTIDE SEQUENCE [LARGE SCALE GENOMIC DNA]</scope>
    <source>
        <strain evidence="2 3">Mercado 3170</strain>
    </source>
</reference>
<dbReference type="PANTHER" id="PTHR34310:SF5">
    <property type="entry name" value="DUF427 DOMAIN PROTEIN (AFU_ORTHOLOGUE AFUA_3G02220)"/>
    <property type="match status" value="1"/>
</dbReference>
<dbReference type="PANTHER" id="PTHR34310">
    <property type="entry name" value="DUF427 DOMAIN PROTEIN (AFU_ORTHOLOGUE AFUA_3G02220)"/>
    <property type="match status" value="1"/>
</dbReference>
<dbReference type="Gene3D" id="2.170.150.40">
    <property type="entry name" value="Domain of unknown function (DUF427)"/>
    <property type="match status" value="1"/>
</dbReference>
<evidence type="ECO:0000313" key="3">
    <source>
        <dbReference type="Proteomes" id="UP001590950"/>
    </source>
</evidence>
<name>A0ABR4A115_9LECA</name>
<sequence length="99" mass="11022">MPHATATFNGKVIAETDKFEHVEGNVYFPPDTVDQSVLTKTSLTTVCPWKGTASYYTISVDGKEAKDAAWYYPDPKTSKAMPLKDHVAFYKSKVDVKSE</sequence>
<dbReference type="InterPro" id="IPR038694">
    <property type="entry name" value="DUF427_sf"/>
</dbReference>
<proteinExistence type="predicted"/>
<organism evidence="2 3">
    <name type="scientific">Stereocaulon virgatum</name>
    <dbReference type="NCBI Taxonomy" id="373712"/>
    <lineage>
        <taxon>Eukaryota</taxon>
        <taxon>Fungi</taxon>
        <taxon>Dikarya</taxon>
        <taxon>Ascomycota</taxon>
        <taxon>Pezizomycotina</taxon>
        <taxon>Lecanoromycetes</taxon>
        <taxon>OSLEUM clade</taxon>
        <taxon>Lecanoromycetidae</taxon>
        <taxon>Lecanorales</taxon>
        <taxon>Lecanorineae</taxon>
        <taxon>Stereocaulaceae</taxon>
        <taxon>Stereocaulon</taxon>
    </lineage>
</organism>